<comment type="caution">
    <text evidence="6">The sequence shown here is derived from an EMBL/GenBank/DDBJ whole genome shotgun (WGS) entry which is preliminary data.</text>
</comment>
<dbReference type="SUPFAM" id="SSF53850">
    <property type="entry name" value="Periplasmic binding protein-like II"/>
    <property type="match status" value="1"/>
</dbReference>
<feature type="region of interest" description="Disordered" evidence="4">
    <location>
        <begin position="25"/>
        <end position="44"/>
    </location>
</feature>
<keyword evidence="3 5" id="KW-0732">Signal</keyword>
<evidence type="ECO:0000256" key="2">
    <source>
        <dbReference type="ARBA" id="ARBA00022448"/>
    </source>
</evidence>
<dbReference type="PANTHER" id="PTHR30061">
    <property type="entry name" value="MALTOSE-BINDING PERIPLASMIC PROTEIN"/>
    <property type="match status" value="1"/>
</dbReference>
<protein>
    <submittedName>
        <fullName evidence="6">Extracellular solute-binding protein</fullName>
    </submittedName>
</protein>
<feature type="compositionally biased region" description="Acidic residues" evidence="4">
    <location>
        <begin position="28"/>
        <end position="38"/>
    </location>
</feature>
<evidence type="ECO:0000256" key="5">
    <source>
        <dbReference type="SAM" id="SignalP"/>
    </source>
</evidence>
<comment type="similarity">
    <text evidence="1">Belongs to the bacterial solute-binding protein 1 family.</text>
</comment>
<sequence>MRRFKAGSAGIAVAALALTLAACGSDSGDSDSNTENEGDSSSADLSAELTWWDTSDATNEAPAYDELIKKFNEEYPDVTIKHETVPFDQTQNKFKTAAESGSGAPDILRAEVAWTPEFASLGYLYALDGTAALENNFLETPLSSNVYEGKTYGVPQVTDTLGLMYNKALFEKAGLDPEAPPTTWDEVREAAKALKSKAKVDGIYLNSGGYFLLPFMYGEGADLVDVEAEEITVNSPEAVTGIQTAQDMVKDGTSVKPTANDPYGTMMTLFKEQKVGMIINGPWEVAGISDDPNFGGIDNLGVAPVPAGSAGQGAPVGGHNYVVYSGMDEEKAEAAAAFIAFMSSAESEAFIADELGLLPGNADAYDMVSNERVALWADAMEVAQPRPWIAEGGQFFAPLDEMATEVLIQDKPVQPALDKVAKTYKSDVVTDYALQ</sequence>
<evidence type="ECO:0000313" key="7">
    <source>
        <dbReference type="Proteomes" id="UP001204524"/>
    </source>
</evidence>
<dbReference type="PANTHER" id="PTHR30061:SF50">
    <property type="entry name" value="MALTOSE_MALTODEXTRIN-BINDING PERIPLASMIC PROTEIN"/>
    <property type="match status" value="1"/>
</dbReference>
<gene>
    <name evidence="6" type="ORF">NCI01_19585</name>
</gene>
<dbReference type="Gene3D" id="3.40.190.10">
    <property type="entry name" value="Periplasmic binding protein-like II"/>
    <property type="match status" value="2"/>
</dbReference>
<reference evidence="6 7" key="1">
    <citation type="submission" date="2022-06" db="EMBL/GenBank/DDBJ databases">
        <authorList>
            <person name="So Y."/>
        </authorList>
    </citation>
    <scope>NUCLEOTIDE SEQUENCE [LARGE SCALE GENOMIC DNA]</scope>
    <source>
        <strain evidence="6 7">STR3</strain>
    </source>
</reference>
<dbReference type="RefSeq" id="WP_254183176.1">
    <property type="nucleotide sequence ID" value="NZ_JANARS010000011.1"/>
</dbReference>
<organism evidence="6 7">
    <name type="scientific">Nocardioides pinisoli</name>
    <dbReference type="NCBI Taxonomy" id="2950279"/>
    <lineage>
        <taxon>Bacteria</taxon>
        <taxon>Bacillati</taxon>
        <taxon>Actinomycetota</taxon>
        <taxon>Actinomycetes</taxon>
        <taxon>Propionibacteriales</taxon>
        <taxon>Nocardioidaceae</taxon>
        <taxon>Nocardioides</taxon>
    </lineage>
</organism>
<evidence type="ECO:0000256" key="1">
    <source>
        <dbReference type="ARBA" id="ARBA00008520"/>
    </source>
</evidence>
<dbReference type="InterPro" id="IPR006059">
    <property type="entry name" value="SBP"/>
</dbReference>
<keyword evidence="2" id="KW-0813">Transport</keyword>
<dbReference type="Pfam" id="PF01547">
    <property type="entry name" value="SBP_bac_1"/>
    <property type="match status" value="1"/>
</dbReference>
<keyword evidence="7" id="KW-1185">Reference proteome</keyword>
<evidence type="ECO:0000256" key="3">
    <source>
        <dbReference type="ARBA" id="ARBA00022729"/>
    </source>
</evidence>
<dbReference type="EMBL" id="JANARS010000011">
    <property type="protein sequence ID" value="MCP3424013.1"/>
    <property type="molecule type" value="Genomic_DNA"/>
</dbReference>
<feature type="chain" id="PRO_5045956387" evidence="5">
    <location>
        <begin position="25"/>
        <end position="435"/>
    </location>
</feature>
<dbReference type="PROSITE" id="PS51257">
    <property type="entry name" value="PROKAR_LIPOPROTEIN"/>
    <property type="match status" value="1"/>
</dbReference>
<name>A0ABT1L3U2_9ACTN</name>
<feature type="signal peptide" evidence="5">
    <location>
        <begin position="1"/>
        <end position="24"/>
    </location>
</feature>
<evidence type="ECO:0000256" key="4">
    <source>
        <dbReference type="SAM" id="MobiDB-lite"/>
    </source>
</evidence>
<evidence type="ECO:0000313" key="6">
    <source>
        <dbReference type="EMBL" id="MCP3424013.1"/>
    </source>
</evidence>
<proteinExistence type="inferred from homology"/>
<dbReference type="Proteomes" id="UP001204524">
    <property type="component" value="Unassembled WGS sequence"/>
</dbReference>
<accession>A0ABT1L3U2</accession>